<organism evidence="1 2">
    <name type="scientific">Stylonychia lemnae</name>
    <name type="common">Ciliate</name>
    <dbReference type="NCBI Taxonomy" id="5949"/>
    <lineage>
        <taxon>Eukaryota</taxon>
        <taxon>Sar</taxon>
        <taxon>Alveolata</taxon>
        <taxon>Ciliophora</taxon>
        <taxon>Intramacronucleata</taxon>
        <taxon>Spirotrichea</taxon>
        <taxon>Stichotrichia</taxon>
        <taxon>Sporadotrichida</taxon>
        <taxon>Oxytrichidae</taxon>
        <taxon>Stylonychinae</taxon>
        <taxon>Stylonychia</taxon>
    </lineage>
</organism>
<protein>
    <submittedName>
        <fullName evidence="1">Uncharacterized protein</fullName>
    </submittedName>
</protein>
<keyword evidence="2" id="KW-1185">Reference proteome</keyword>
<sequence length="110" mass="13027">MLQVIEIIDYKIQDVTKSSMVIRLFFKDITQISKFQFKDMSLFYDRFTNRFTPNYVMQRGVPSQISEGTNLIATLLMQNIFLLLSHLLVLKHSNTYGALQILFRYLHIYP</sequence>
<evidence type="ECO:0000313" key="1">
    <source>
        <dbReference type="EMBL" id="CDW77096.1"/>
    </source>
</evidence>
<name>A0A078A8I4_STYLE</name>
<dbReference type="AlphaFoldDB" id="A0A078A8I4"/>
<evidence type="ECO:0000313" key="2">
    <source>
        <dbReference type="Proteomes" id="UP000039865"/>
    </source>
</evidence>
<dbReference type="EMBL" id="CCKQ01005836">
    <property type="protein sequence ID" value="CDW77096.1"/>
    <property type="molecule type" value="Genomic_DNA"/>
</dbReference>
<accession>A0A078A8I4</accession>
<proteinExistence type="predicted"/>
<reference evidence="1 2" key="1">
    <citation type="submission" date="2014-06" db="EMBL/GenBank/DDBJ databases">
        <authorList>
            <person name="Swart Estienne"/>
        </authorList>
    </citation>
    <scope>NUCLEOTIDE SEQUENCE [LARGE SCALE GENOMIC DNA]</scope>
    <source>
        <strain evidence="1 2">130c</strain>
    </source>
</reference>
<gene>
    <name evidence="1" type="primary">Contig12774.g13622</name>
    <name evidence="1" type="ORF">STYLEM_6064</name>
</gene>
<dbReference type="InParanoid" id="A0A078A8I4"/>
<dbReference type="Proteomes" id="UP000039865">
    <property type="component" value="Unassembled WGS sequence"/>
</dbReference>